<accession>A0A2D4HYT2</accession>
<name>A0A2D4HYT2_MICLE</name>
<protein>
    <submittedName>
        <fullName evidence="1">Uncharacterized protein</fullName>
    </submittedName>
</protein>
<proteinExistence type="predicted"/>
<evidence type="ECO:0000313" key="1">
    <source>
        <dbReference type="EMBL" id="LAA77113.1"/>
    </source>
</evidence>
<dbReference type="AlphaFoldDB" id="A0A2D4HYT2"/>
<sequence length="109" mass="12680">MLWPYLVKRFDEQRSLSILFLHNTNQKSTEDEQRVWRNKGMPDRVLQQGFHSVTEKNSGRLFQPASVLKCWTTTSIFSKHGEDHNVCCLELECLTLQLADFKSQHSPAS</sequence>
<dbReference type="EMBL" id="IACK01064334">
    <property type="protein sequence ID" value="LAA77116.1"/>
    <property type="molecule type" value="Transcribed_RNA"/>
</dbReference>
<reference evidence="1" key="1">
    <citation type="submission" date="2017-07" db="EMBL/GenBank/DDBJ databases">
        <authorList>
            <person name="Mikheyev A."/>
            <person name="Grau M."/>
        </authorList>
    </citation>
    <scope>NUCLEOTIDE SEQUENCE</scope>
    <source>
        <tissue evidence="1">Venom_gland</tissue>
    </source>
</reference>
<organism evidence="1">
    <name type="scientific">Micrurus lemniscatus lemniscatus</name>
    <dbReference type="NCBI Taxonomy" id="129467"/>
    <lineage>
        <taxon>Eukaryota</taxon>
        <taxon>Metazoa</taxon>
        <taxon>Chordata</taxon>
        <taxon>Craniata</taxon>
        <taxon>Vertebrata</taxon>
        <taxon>Euteleostomi</taxon>
        <taxon>Lepidosauria</taxon>
        <taxon>Squamata</taxon>
        <taxon>Bifurcata</taxon>
        <taxon>Unidentata</taxon>
        <taxon>Episquamata</taxon>
        <taxon>Toxicofera</taxon>
        <taxon>Serpentes</taxon>
        <taxon>Colubroidea</taxon>
        <taxon>Elapidae</taxon>
        <taxon>Elapinae</taxon>
        <taxon>Micrurus</taxon>
    </lineage>
</organism>
<reference evidence="1" key="2">
    <citation type="submission" date="2017-11" db="EMBL/GenBank/DDBJ databases">
        <title>Coralsnake Venomics: Analyses of Venom Gland Transcriptomes and Proteomes of Six Brazilian Taxa.</title>
        <authorList>
            <person name="Aird S.D."/>
            <person name="Jorge da Silva N."/>
            <person name="Qiu L."/>
            <person name="Villar-Briones A."/>
            <person name="Aparecida-Saddi V."/>
            <person name="Campos-Telles M.P."/>
            <person name="Grau M."/>
            <person name="Mikheyev A.S."/>
        </authorList>
    </citation>
    <scope>NUCLEOTIDE SEQUENCE</scope>
    <source>
        <tissue evidence="1">Venom_gland</tissue>
    </source>
</reference>
<dbReference type="EMBL" id="IACK01064333">
    <property type="protein sequence ID" value="LAA77113.1"/>
    <property type="molecule type" value="Transcribed_RNA"/>
</dbReference>